<evidence type="ECO:0000313" key="1">
    <source>
        <dbReference type="Proteomes" id="UP000790787"/>
    </source>
</evidence>
<evidence type="ECO:0000313" key="2">
    <source>
        <dbReference type="RefSeq" id="XP_016451439.1"/>
    </source>
</evidence>
<protein>
    <submittedName>
        <fullName evidence="2">F-box/FBD/LRR-repeat protein At1g13570</fullName>
    </submittedName>
</protein>
<reference evidence="1" key="1">
    <citation type="journal article" date="2014" name="Nat. Commun.">
        <title>The tobacco genome sequence and its comparison with those of tomato and potato.</title>
        <authorList>
            <person name="Sierro N."/>
            <person name="Battey J.N."/>
            <person name="Ouadi S."/>
            <person name="Bakaher N."/>
            <person name="Bovet L."/>
            <person name="Willig A."/>
            <person name="Goepfert S."/>
            <person name="Peitsch M.C."/>
            <person name="Ivanov N.V."/>
        </authorList>
    </citation>
    <scope>NUCLEOTIDE SEQUENCE [LARGE SCALE GENOMIC DNA]</scope>
</reference>
<dbReference type="InterPro" id="IPR032675">
    <property type="entry name" value="LRR_dom_sf"/>
</dbReference>
<dbReference type="Pfam" id="PF00646">
    <property type="entry name" value="F-box"/>
    <property type="match status" value="1"/>
</dbReference>
<dbReference type="InterPro" id="IPR036047">
    <property type="entry name" value="F-box-like_dom_sf"/>
</dbReference>
<dbReference type="RefSeq" id="XP_016451439.1">
    <property type="nucleotide sequence ID" value="XM_016595953.1"/>
</dbReference>
<dbReference type="PANTHER" id="PTHR31639:SF153">
    <property type="entry name" value="UBIQUITIN-PROTEIN LIGASE"/>
    <property type="match status" value="1"/>
</dbReference>
<dbReference type="OrthoDB" id="1302530at2759"/>
<dbReference type="AlphaFoldDB" id="A0A1S3YGU2"/>
<proteinExistence type="predicted"/>
<organism evidence="1 2">
    <name type="scientific">Nicotiana tabacum</name>
    <name type="common">Common tobacco</name>
    <dbReference type="NCBI Taxonomy" id="4097"/>
    <lineage>
        <taxon>Eukaryota</taxon>
        <taxon>Viridiplantae</taxon>
        <taxon>Streptophyta</taxon>
        <taxon>Embryophyta</taxon>
        <taxon>Tracheophyta</taxon>
        <taxon>Spermatophyta</taxon>
        <taxon>Magnoliopsida</taxon>
        <taxon>eudicotyledons</taxon>
        <taxon>Gunneridae</taxon>
        <taxon>Pentapetalae</taxon>
        <taxon>asterids</taxon>
        <taxon>lamiids</taxon>
        <taxon>Solanales</taxon>
        <taxon>Solanaceae</taxon>
        <taxon>Nicotianoideae</taxon>
        <taxon>Nicotianeae</taxon>
        <taxon>Nicotiana</taxon>
    </lineage>
</organism>
<dbReference type="SUPFAM" id="SSF81383">
    <property type="entry name" value="F-box domain"/>
    <property type="match status" value="1"/>
</dbReference>
<reference evidence="2" key="2">
    <citation type="submission" date="2025-08" db="UniProtKB">
        <authorList>
            <consortium name="RefSeq"/>
        </authorList>
    </citation>
    <scope>IDENTIFICATION</scope>
</reference>
<accession>A0A1S3YGU2</accession>
<keyword evidence="1" id="KW-1185">Reference proteome</keyword>
<dbReference type="InterPro" id="IPR001810">
    <property type="entry name" value="F-box_dom"/>
</dbReference>
<dbReference type="PANTHER" id="PTHR31639">
    <property type="entry name" value="F-BOX PROTEIN-LIKE"/>
    <property type="match status" value="1"/>
</dbReference>
<dbReference type="KEGG" id="nta:107776120"/>
<dbReference type="PaxDb" id="4097-A0A1S3YGU2"/>
<dbReference type="Proteomes" id="UP000790787">
    <property type="component" value="Chromosome 20"/>
</dbReference>
<dbReference type="SUPFAM" id="SSF52047">
    <property type="entry name" value="RNI-like"/>
    <property type="match status" value="1"/>
</dbReference>
<dbReference type="OMA" id="ERIVCHD"/>
<dbReference type="Gene3D" id="3.80.10.10">
    <property type="entry name" value="Ribonuclease Inhibitor"/>
    <property type="match status" value="1"/>
</dbReference>
<sequence length="433" mass="50074">MMPPKGKKQYHCQILPLDMLSSLPENVIDDILLRLPLRDVVRTSILSKKWRYNWCRLPELALDQTLWITKKDLMYFAHKFTKIVTHFMRFHDGPITKFTLFIPYLERSPNIDKLIRFLCRNGIRHLVLRLPIRGNLYELPPSFFTCFELRHLTLQNLLILPPPAFRGFDRLIILELRDVTISSKLLESLISHCLLLEQLVLQISSALSEVIGINGPMLRSFDFTGSMSSICLKSTPLLAKLSLTHREYYVAARKSNIAEFFESFSAIEYLHLNDMSFVAGAGEIPTRLLFNLNCVKHLRISSIFLGCWDEVACALCLIRSFPFLQYMEIKVERDDNDIPALKCLDVECFSDVSFNHLREVKLIQTNGTIPEMQLMKLLLAVSPGLERMLIEPCLVEDSANVRILAELTKFQRASPEAEVVYKLDKHRYYDHPV</sequence>
<gene>
    <name evidence="2" type="primary">LOC107776120</name>
</gene>
<dbReference type="CDD" id="cd22160">
    <property type="entry name" value="F-box_AtFBL13-like"/>
    <property type="match status" value="1"/>
</dbReference>
<dbReference type="InterPro" id="IPR055411">
    <property type="entry name" value="LRR_FXL15/At3g58940/PEG3-like"/>
</dbReference>
<dbReference type="InterPro" id="IPR053781">
    <property type="entry name" value="F-box_AtFBL13-like"/>
</dbReference>
<dbReference type="PROSITE" id="PS50181">
    <property type="entry name" value="FBOX"/>
    <property type="match status" value="1"/>
</dbReference>
<dbReference type="STRING" id="4097.A0A1S3YGU2"/>
<dbReference type="Pfam" id="PF24758">
    <property type="entry name" value="LRR_At5g56370"/>
    <property type="match status" value="1"/>
</dbReference>
<dbReference type="GeneID" id="107776120"/>
<name>A0A1S3YGU2_TOBAC</name>